<feature type="domain" description="Histidine kinase" evidence="8">
    <location>
        <begin position="1"/>
        <end position="85"/>
    </location>
</feature>
<evidence type="ECO:0000256" key="3">
    <source>
        <dbReference type="ARBA" id="ARBA00022679"/>
    </source>
</evidence>
<reference evidence="9 10" key="1">
    <citation type="submission" date="2022-09" db="EMBL/GenBank/DDBJ databases">
        <authorList>
            <person name="Han X.L."/>
            <person name="Wang Q."/>
            <person name="Lu T."/>
        </authorList>
    </citation>
    <scope>NUCLEOTIDE SEQUENCE [LARGE SCALE GENOMIC DNA]</scope>
    <source>
        <strain evidence="9 10">WQ 127069</strain>
    </source>
</reference>
<evidence type="ECO:0000256" key="2">
    <source>
        <dbReference type="ARBA" id="ARBA00012438"/>
    </source>
</evidence>
<dbReference type="InterPro" id="IPR050736">
    <property type="entry name" value="Sensor_HK_Regulatory"/>
</dbReference>
<dbReference type="PANTHER" id="PTHR43711">
    <property type="entry name" value="TWO-COMPONENT HISTIDINE KINASE"/>
    <property type="match status" value="1"/>
</dbReference>
<dbReference type="Gene3D" id="3.30.565.10">
    <property type="entry name" value="Histidine kinase-like ATPase, C-terminal domain"/>
    <property type="match status" value="1"/>
</dbReference>
<proteinExistence type="predicted"/>
<dbReference type="EC" id="2.7.13.3" evidence="2"/>
<keyword evidence="4" id="KW-0547">Nucleotide-binding</keyword>
<name>A0ABT2UU94_9BACL</name>
<evidence type="ECO:0000256" key="4">
    <source>
        <dbReference type="ARBA" id="ARBA00022741"/>
    </source>
</evidence>
<dbReference type="InterPro" id="IPR004358">
    <property type="entry name" value="Sig_transdc_His_kin-like_C"/>
</dbReference>
<keyword evidence="10" id="KW-1185">Reference proteome</keyword>
<evidence type="ECO:0000256" key="5">
    <source>
        <dbReference type="ARBA" id="ARBA00022777"/>
    </source>
</evidence>
<evidence type="ECO:0000256" key="1">
    <source>
        <dbReference type="ARBA" id="ARBA00000085"/>
    </source>
</evidence>
<dbReference type="PROSITE" id="PS50109">
    <property type="entry name" value="HIS_KIN"/>
    <property type="match status" value="1"/>
</dbReference>
<dbReference type="Proteomes" id="UP001652445">
    <property type="component" value="Unassembled WGS sequence"/>
</dbReference>
<dbReference type="PRINTS" id="PR00344">
    <property type="entry name" value="BCTRLSENSOR"/>
</dbReference>
<keyword evidence="3" id="KW-0808">Transferase</keyword>
<evidence type="ECO:0000259" key="8">
    <source>
        <dbReference type="PROSITE" id="PS50109"/>
    </source>
</evidence>
<dbReference type="InterPro" id="IPR036890">
    <property type="entry name" value="HATPase_C_sf"/>
</dbReference>
<comment type="catalytic activity">
    <reaction evidence="1">
        <text>ATP + protein L-histidine = ADP + protein N-phospho-L-histidine.</text>
        <dbReference type="EC" id="2.7.13.3"/>
    </reaction>
</comment>
<dbReference type="InterPro" id="IPR005467">
    <property type="entry name" value="His_kinase_dom"/>
</dbReference>
<keyword evidence="5" id="KW-0418">Kinase</keyword>
<dbReference type="InterPro" id="IPR003594">
    <property type="entry name" value="HATPase_dom"/>
</dbReference>
<gene>
    <name evidence="9" type="ORF">OB236_39485</name>
</gene>
<keyword evidence="6 9" id="KW-0067">ATP-binding</keyword>
<comment type="caution">
    <text evidence="9">The sequence shown here is derived from an EMBL/GenBank/DDBJ whole genome shotgun (WGS) entry which is preliminary data.</text>
</comment>
<dbReference type="EMBL" id="JAOQIO010000125">
    <property type="protein sequence ID" value="MCU6798228.1"/>
    <property type="molecule type" value="Genomic_DNA"/>
</dbReference>
<dbReference type="SUPFAM" id="SSF55874">
    <property type="entry name" value="ATPase domain of HSP90 chaperone/DNA topoisomerase II/histidine kinase"/>
    <property type="match status" value="1"/>
</dbReference>
<evidence type="ECO:0000256" key="6">
    <source>
        <dbReference type="ARBA" id="ARBA00022840"/>
    </source>
</evidence>
<protein>
    <recommendedName>
        <fullName evidence="2">histidine kinase</fullName>
        <ecNumber evidence="2">2.7.13.3</ecNumber>
    </recommendedName>
</protein>
<evidence type="ECO:0000256" key="7">
    <source>
        <dbReference type="ARBA" id="ARBA00023012"/>
    </source>
</evidence>
<dbReference type="SMART" id="SM00387">
    <property type="entry name" value="HATPase_c"/>
    <property type="match status" value="1"/>
</dbReference>
<sequence>MKSRRIGSYFVYRIQDTGIGIDKDKQHLIFEAFQQENGTFTRRYGGAGLGLSISLKLAGLLGGTLDLQSTKGEGSSFFLRLPVQPVALPIDNHPKML</sequence>
<dbReference type="GO" id="GO:0005524">
    <property type="term" value="F:ATP binding"/>
    <property type="evidence" value="ECO:0007669"/>
    <property type="project" value="UniProtKB-KW"/>
</dbReference>
<evidence type="ECO:0000313" key="10">
    <source>
        <dbReference type="Proteomes" id="UP001652445"/>
    </source>
</evidence>
<accession>A0ABT2UU94</accession>
<dbReference type="PANTHER" id="PTHR43711:SF26">
    <property type="entry name" value="SENSOR HISTIDINE KINASE RCSC"/>
    <property type="match status" value="1"/>
</dbReference>
<organism evidence="9 10">
    <name type="scientific">Paenibacillus baimaensis</name>
    <dbReference type="NCBI Taxonomy" id="2982185"/>
    <lineage>
        <taxon>Bacteria</taxon>
        <taxon>Bacillati</taxon>
        <taxon>Bacillota</taxon>
        <taxon>Bacilli</taxon>
        <taxon>Bacillales</taxon>
        <taxon>Paenibacillaceae</taxon>
        <taxon>Paenibacillus</taxon>
    </lineage>
</organism>
<dbReference type="Pfam" id="PF02518">
    <property type="entry name" value="HATPase_c"/>
    <property type="match status" value="1"/>
</dbReference>
<keyword evidence="7" id="KW-0902">Two-component regulatory system</keyword>
<evidence type="ECO:0000313" key="9">
    <source>
        <dbReference type="EMBL" id="MCU6798228.1"/>
    </source>
</evidence>
<dbReference type="RefSeq" id="WP_262688930.1">
    <property type="nucleotide sequence ID" value="NZ_JAOQIO010000125.1"/>
</dbReference>